<dbReference type="AlphaFoldDB" id="A0A6P4ESL0"/>
<reference evidence="3" key="1">
    <citation type="journal article" date="2021" name="Elife">
        <title>Highly contiguous assemblies of 101 drosophilid genomes.</title>
        <authorList>
            <person name="Kim B.Y."/>
            <person name="Wang J.R."/>
            <person name="Miller D.E."/>
            <person name="Barmina O."/>
            <person name="Delaney E."/>
            <person name="Thompson A."/>
            <person name="Comeault A.A."/>
            <person name="Peede D."/>
            <person name="D'Agostino E.R."/>
            <person name="Pelaez J."/>
            <person name="Aguilar J.M."/>
            <person name="Haji D."/>
            <person name="Matsunaga T."/>
            <person name="Armstrong E.E."/>
            <person name="Zych M."/>
            <person name="Ogawa Y."/>
            <person name="Stamenkovic-Radak M."/>
            <person name="Jelic M."/>
            <person name="Veselinovic M.S."/>
            <person name="Tanaskovic M."/>
            <person name="Eric P."/>
            <person name="Gao J.J."/>
            <person name="Katoh T.K."/>
            <person name="Toda M.J."/>
            <person name="Watabe H."/>
            <person name="Watada M."/>
            <person name="Davis J.S."/>
            <person name="Moyle L.C."/>
            <person name="Manoli G."/>
            <person name="Bertolini E."/>
            <person name="Kostal V."/>
            <person name="Hawley R.S."/>
            <person name="Takahashi A."/>
            <person name="Jones C.D."/>
            <person name="Price D.K."/>
            <person name="Whiteman N."/>
            <person name="Kopp A."/>
            <person name="Matute D.R."/>
            <person name="Petrov D.A."/>
        </authorList>
    </citation>
    <scope>NUCLEOTIDE SEQUENCE [LARGE SCALE GENOMIC DNA]</scope>
</reference>
<dbReference type="InterPro" id="IPR010512">
    <property type="entry name" value="DUF1091"/>
</dbReference>
<protein>
    <submittedName>
        <fullName evidence="4">Uncharacterized protein LOC108045023</fullName>
    </submittedName>
</protein>
<keyword evidence="3" id="KW-1185">Reference proteome</keyword>
<dbReference type="EnsemblMetazoa" id="XM_017124195.1">
    <property type="protein sequence ID" value="XP_016979684.1"/>
    <property type="gene ID" value="LOC108045023"/>
</dbReference>
<gene>
    <name evidence="4" type="primary">LOC108045023</name>
    <name evidence="2" type="synonym">108045023</name>
</gene>
<accession>A0A6P4ESL0</accession>
<dbReference type="Pfam" id="PF06477">
    <property type="entry name" value="DUF1091"/>
    <property type="match status" value="1"/>
</dbReference>
<feature type="chain" id="PRO_5027545635" evidence="1">
    <location>
        <begin position="23"/>
        <end position="202"/>
    </location>
</feature>
<dbReference type="RefSeq" id="XP_016979684.1">
    <property type="nucleotide sequence ID" value="XM_017124195.1"/>
</dbReference>
<sequence length="202" mass="23146">MPILVIIPVFIIMMMMISDFSCQSKTSKCNREGTEAELNYKLKKVECDGDPVRVKNISCYVKPINWSTGLVTMDSYLTVPMLNPYIRLQVLKKDYSNQWKPFLIDASFTICEGKKNFYPYGVIFWKLVKSFTNANHSCPFSGHKFARGGYLDSSLFPPFPQGFYQVSLTFTDVNSTHSEFVGTAKFYMEAMEQIKRKTKPGV</sequence>
<dbReference type="PANTHER" id="PTHR20898">
    <property type="entry name" value="DAEDALUS ON 3-RELATED-RELATED"/>
    <property type="match status" value="1"/>
</dbReference>
<evidence type="ECO:0000313" key="4">
    <source>
        <dbReference type="RefSeq" id="XP_016979684.1"/>
    </source>
</evidence>
<dbReference type="Proteomes" id="UP001652680">
    <property type="component" value="Unassembled WGS sequence"/>
</dbReference>
<reference evidence="4" key="2">
    <citation type="submission" date="2025-04" db="UniProtKB">
        <authorList>
            <consortium name="RefSeq"/>
        </authorList>
    </citation>
    <scope>IDENTIFICATION</scope>
</reference>
<proteinExistence type="predicted"/>
<feature type="signal peptide" evidence="1">
    <location>
        <begin position="1"/>
        <end position="22"/>
    </location>
</feature>
<organism evidence="4">
    <name type="scientific">Drosophila rhopaloa</name>
    <name type="common">Fruit fly</name>
    <dbReference type="NCBI Taxonomy" id="1041015"/>
    <lineage>
        <taxon>Eukaryota</taxon>
        <taxon>Metazoa</taxon>
        <taxon>Ecdysozoa</taxon>
        <taxon>Arthropoda</taxon>
        <taxon>Hexapoda</taxon>
        <taxon>Insecta</taxon>
        <taxon>Pterygota</taxon>
        <taxon>Neoptera</taxon>
        <taxon>Endopterygota</taxon>
        <taxon>Diptera</taxon>
        <taxon>Brachycera</taxon>
        <taxon>Muscomorpha</taxon>
        <taxon>Ephydroidea</taxon>
        <taxon>Drosophilidae</taxon>
        <taxon>Drosophila</taxon>
        <taxon>Sophophora</taxon>
    </lineage>
</organism>
<dbReference type="OrthoDB" id="7859583at2759"/>
<dbReference type="PANTHER" id="PTHR20898:SF0">
    <property type="entry name" value="DAEDALUS ON 3-RELATED"/>
    <property type="match status" value="1"/>
</dbReference>
<reference evidence="2" key="3">
    <citation type="submission" date="2025-05" db="UniProtKB">
        <authorList>
            <consortium name="EnsemblMetazoa"/>
        </authorList>
    </citation>
    <scope>IDENTIFICATION</scope>
</reference>
<name>A0A6P4ESL0_DRORH</name>
<dbReference type="SMART" id="SM00697">
    <property type="entry name" value="DM8"/>
    <property type="match status" value="1"/>
</dbReference>
<keyword evidence="1" id="KW-0732">Signal</keyword>
<dbReference type="GeneID" id="108045023"/>
<evidence type="ECO:0000313" key="3">
    <source>
        <dbReference type="Proteomes" id="UP001652680"/>
    </source>
</evidence>
<evidence type="ECO:0000256" key="1">
    <source>
        <dbReference type="SAM" id="SignalP"/>
    </source>
</evidence>
<evidence type="ECO:0000313" key="2">
    <source>
        <dbReference type="EnsemblMetazoa" id="XP_016979684.1"/>
    </source>
</evidence>